<protein>
    <submittedName>
        <fullName evidence="2">Uncharacterized protein</fullName>
    </submittedName>
</protein>
<feature type="compositionally biased region" description="Basic and acidic residues" evidence="1">
    <location>
        <begin position="19"/>
        <end position="38"/>
    </location>
</feature>
<dbReference type="Proteomes" id="UP001209878">
    <property type="component" value="Unassembled WGS sequence"/>
</dbReference>
<feature type="region of interest" description="Disordered" evidence="1">
    <location>
        <begin position="1"/>
        <end position="47"/>
    </location>
</feature>
<evidence type="ECO:0000313" key="3">
    <source>
        <dbReference type="Proteomes" id="UP001209878"/>
    </source>
</evidence>
<dbReference type="EMBL" id="JAODUO010001478">
    <property type="protein sequence ID" value="KAK2163145.1"/>
    <property type="molecule type" value="Genomic_DNA"/>
</dbReference>
<accession>A0AAD9K2I1</accession>
<evidence type="ECO:0000256" key="1">
    <source>
        <dbReference type="SAM" id="MobiDB-lite"/>
    </source>
</evidence>
<name>A0AAD9K2I1_RIDPI</name>
<gene>
    <name evidence="2" type="ORF">NP493_1480g00000</name>
</gene>
<reference evidence="2" key="1">
    <citation type="journal article" date="2023" name="Mol. Biol. Evol.">
        <title>Third-Generation Sequencing Reveals the Adaptive Role of the Epigenome in Three Deep-Sea Polychaetes.</title>
        <authorList>
            <person name="Perez M."/>
            <person name="Aroh O."/>
            <person name="Sun Y."/>
            <person name="Lan Y."/>
            <person name="Juniper S.K."/>
            <person name="Young C.R."/>
            <person name="Angers B."/>
            <person name="Qian P.Y."/>
        </authorList>
    </citation>
    <scope>NUCLEOTIDE SEQUENCE</scope>
    <source>
        <strain evidence="2">R07B-5</strain>
    </source>
</reference>
<organism evidence="2 3">
    <name type="scientific">Ridgeia piscesae</name>
    <name type="common">Tubeworm</name>
    <dbReference type="NCBI Taxonomy" id="27915"/>
    <lineage>
        <taxon>Eukaryota</taxon>
        <taxon>Metazoa</taxon>
        <taxon>Spiralia</taxon>
        <taxon>Lophotrochozoa</taxon>
        <taxon>Annelida</taxon>
        <taxon>Polychaeta</taxon>
        <taxon>Sedentaria</taxon>
        <taxon>Canalipalpata</taxon>
        <taxon>Sabellida</taxon>
        <taxon>Siboglinidae</taxon>
        <taxon>Ridgeia</taxon>
    </lineage>
</organism>
<keyword evidence="3" id="KW-1185">Reference proteome</keyword>
<comment type="caution">
    <text evidence="2">The sequence shown here is derived from an EMBL/GenBank/DDBJ whole genome shotgun (WGS) entry which is preliminary data.</text>
</comment>
<dbReference type="AlphaFoldDB" id="A0AAD9K2I1"/>
<proteinExistence type="predicted"/>
<evidence type="ECO:0000313" key="2">
    <source>
        <dbReference type="EMBL" id="KAK2163145.1"/>
    </source>
</evidence>
<sequence>MTTPGPTSRARWVAIGRTPSDRREHIRADGRRQRRAGESGKPTARDATVGAVSRDECATPSGRRRNCHWKSPNDVATGEGGHYRRLFLPQAPSRISLRAAKTVEEAKLCWMLRWGKQAGTNYCDAAVTRRIVVWLAEVEKARARAVTEKAKARERHEDFVVELA</sequence>